<dbReference type="GO" id="GO:0005634">
    <property type="term" value="C:nucleus"/>
    <property type="evidence" value="ECO:0007669"/>
    <property type="project" value="UniProtKB-SubCell"/>
</dbReference>
<dbReference type="OrthoDB" id="3548654at2759"/>
<dbReference type="PROSITE" id="PS50048">
    <property type="entry name" value="ZN2_CY6_FUNGAL_2"/>
    <property type="match status" value="1"/>
</dbReference>
<dbReference type="PANTHER" id="PTHR47540">
    <property type="entry name" value="THIAMINE REPRESSIBLE GENES REGULATORY PROTEIN THI5"/>
    <property type="match status" value="1"/>
</dbReference>
<dbReference type="CDD" id="cd00067">
    <property type="entry name" value="GAL4"/>
    <property type="match status" value="1"/>
</dbReference>
<dbReference type="GO" id="GO:0000981">
    <property type="term" value="F:DNA-binding transcription factor activity, RNA polymerase II-specific"/>
    <property type="evidence" value="ECO:0007669"/>
    <property type="project" value="InterPro"/>
</dbReference>
<organism evidence="8 9">
    <name type="scientific">Penicillium desertorum</name>
    <dbReference type="NCBI Taxonomy" id="1303715"/>
    <lineage>
        <taxon>Eukaryota</taxon>
        <taxon>Fungi</taxon>
        <taxon>Dikarya</taxon>
        <taxon>Ascomycota</taxon>
        <taxon>Pezizomycotina</taxon>
        <taxon>Eurotiomycetes</taxon>
        <taxon>Eurotiomycetidae</taxon>
        <taxon>Eurotiales</taxon>
        <taxon>Aspergillaceae</taxon>
        <taxon>Penicillium</taxon>
    </lineage>
</organism>
<dbReference type="PANTHER" id="PTHR47540:SF6">
    <property type="entry name" value="ZN(II)2CYS6 TRANSCRIPTION FACTOR (EUROFUNG)"/>
    <property type="match status" value="1"/>
</dbReference>
<dbReference type="InterPro" id="IPR001138">
    <property type="entry name" value="Zn2Cys6_DnaBD"/>
</dbReference>
<dbReference type="GO" id="GO:0008270">
    <property type="term" value="F:zinc ion binding"/>
    <property type="evidence" value="ECO:0007669"/>
    <property type="project" value="InterPro"/>
</dbReference>
<keyword evidence="3" id="KW-0238">DNA-binding</keyword>
<dbReference type="AlphaFoldDB" id="A0A9W9WI39"/>
<evidence type="ECO:0000256" key="4">
    <source>
        <dbReference type="ARBA" id="ARBA00023163"/>
    </source>
</evidence>
<dbReference type="InterPro" id="IPR051711">
    <property type="entry name" value="Stress_Response_Reg"/>
</dbReference>
<protein>
    <recommendedName>
        <fullName evidence="7">Zn(2)-C6 fungal-type domain-containing protein</fullName>
    </recommendedName>
</protein>
<dbReference type="GO" id="GO:0045944">
    <property type="term" value="P:positive regulation of transcription by RNA polymerase II"/>
    <property type="evidence" value="ECO:0007669"/>
    <property type="project" value="TreeGrafter"/>
</dbReference>
<evidence type="ECO:0000256" key="2">
    <source>
        <dbReference type="ARBA" id="ARBA00023015"/>
    </source>
</evidence>
<dbReference type="CDD" id="cd12148">
    <property type="entry name" value="fungal_TF_MHR"/>
    <property type="match status" value="1"/>
</dbReference>
<feature type="domain" description="Zn(2)-C6 fungal-type" evidence="7">
    <location>
        <begin position="14"/>
        <end position="43"/>
    </location>
</feature>
<comment type="subcellular location">
    <subcellularLocation>
        <location evidence="1">Nucleus</location>
    </subcellularLocation>
</comment>
<dbReference type="EMBL" id="JAPWDO010000007">
    <property type="protein sequence ID" value="KAJ5462288.1"/>
    <property type="molecule type" value="Genomic_DNA"/>
</dbReference>
<reference evidence="8" key="1">
    <citation type="submission" date="2022-12" db="EMBL/GenBank/DDBJ databases">
        <authorList>
            <person name="Petersen C."/>
        </authorList>
    </citation>
    <scope>NUCLEOTIDE SEQUENCE</scope>
    <source>
        <strain evidence="8">IBT 17660</strain>
    </source>
</reference>
<dbReference type="Pfam" id="PF00172">
    <property type="entry name" value="Zn_clus"/>
    <property type="match status" value="1"/>
</dbReference>
<dbReference type="PROSITE" id="PS00463">
    <property type="entry name" value="ZN2_CY6_FUNGAL_1"/>
    <property type="match status" value="1"/>
</dbReference>
<evidence type="ECO:0000256" key="3">
    <source>
        <dbReference type="ARBA" id="ARBA00023125"/>
    </source>
</evidence>
<keyword evidence="2" id="KW-0805">Transcription regulation</keyword>
<feature type="transmembrane region" description="Helical" evidence="6">
    <location>
        <begin position="272"/>
        <end position="289"/>
    </location>
</feature>
<proteinExistence type="predicted"/>
<name>A0A9W9WI39_9EURO</name>
<dbReference type="Gene3D" id="4.10.240.10">
    <property type="entry name" value="Zn(2)-C6 fungal-type DNA-binding domain"/>
    <property type="match status" value="1"/>
</dbReference>
<evidence type="ECO:0000256" key="6">
    <source>
        <dbReference type="SAM" id="Phobius"/>
    </source>
</evidence>
<keyword evidence="6" id="KW-0472">Membrane</keyword>
<dbReference type="GO" id="GO:0043565">
    <property type="term" value="F:sequence-specific DNA binding"/>
    <property type="evidence" value="ECO:0007669"/>
    <property type="project" value="TreeGrafter"/>
</dbReference>
<evidence type="ECO:0000259" key="7">
    <source>
        <dbReference type="PROSITE" id="PS50048"/>
    </source>
</evidence>
<evidence type="ECO:0000256" key="1">
    <source>
        <dbReference type="ARBA" id="ARBA00004123"/>
    </source>
</evidence>
<gene>
    <name evidence="8" type="ORF">N7530_010493</name>
</gene>
<accession>A0A9W9WI39</accession>
<comment type="caution">
    <text evidence="8">The sequence shown here is derived from an EMBL/GenBank/DDBJ whole genome shotgun (WGS) entry which is preliminary data.</text>
</comment>
<dbReference type="SUPFAM" id="SSF57701">
    <property type="entry name" value="Zn2/Cys6 DNA-binding domain"/>
    <property type="match status" value="1"/>
</dbReference>
<keyword evidence="6" id="KW-0812">Transmembrane</keyword>
<reference evidence="8" key="2">
    <citation type="journal article" date="2023" name="IMA Fungus">
        <title>Comparative genomic study of the Penicillium genus elucidates a diverse pangenome and 15 lateral gene transfer events.</title>
        <authorList>
            <person name="Petersen C."/>
            <person name="Sorensen T."/>
            <person name="Nielsen M.R."/>
            <person name="Sondergaard T.E."/>
            <person name="Sorensen J.L."/>
            <person name="Fitzpatrick D.A."/>
            <person name="Frisvad J.C."/>
            <person name="Nielsen K.L."/>
        </authorList>
    </citation>
    <scope>NUCLEOTIDE SEQUENCE</scope>
    <source>
        <strain evidence="8">IBT 17660</strain>
    </source>
</reference>
<feature type="transmembrane region" description="Helical" evidence="6">
    <location>
        <begin position="315"/>
        <end position="334"/>
    </location>
</feature>
<evidence type="ECO:0000313" key="9">
    <source>
        <dbReference type="Proteomes" id="UP001147760"/>
    </source>
</evidence>
<evidence type="ECO:0000256" key="5">
    <source>
        <dbReference type="ARBA" id="ARBA00023242"/>
    </source>
</evidence>
<keyword evidence="4" id="KW-0804">Transcription</keyword>
<keyword evidence="9" id="KW-1185">Reference proteome</keyword>
<evidence type="ECO:0000313" key="8">
    <source>
        <dbReference type="EMBL" id="KAJ5462288.1"/>
    </source>
</evidence>
<dbReference type="SMART" id="SM00066">
    <property type="entry name" value="GAL4"/>
    <property type="match status" value="1"/>
</dbReference>
<keyword evidence="5" id="KW-0539">Nucleus</keyword>
<sequence length="352" mass="39905">MQAQMRRTRRTANACIACRHSKIKCSGDEPCNNCQRRGIRCEFTEGVNRVVVSERSVCCGIVHEILCSDTSHGCRYLRRLEAQAREQQEYGTTQRHPNTLHRANTAEITGYASESAVQFSGHAGISSIGPSPVPTTSDAPSVWTSPFTLPSTTIKNTKGNKRTWIWLAPSSMWSFTTRLTILMTEKLHSKYPEGAPSLLEREVYPLRWESCASNERLDISGLPSLDYALYLFDTVKFHLGQSYRFFDEELFIKNIQEFYHGDPVKMASEHRLWFVQYLLVLSFGTAFLSRTKSDDPPGSKFFVRAMSLMPNHASLWKDSLLAIEVLAMAGLYLYSIDQRESAFIYVSQPVSL</sequence>
<dbReference type="InterPro" id="IPR036864">
    <property type="entry name" value="Zn2-C6_fun-type_DNA-bd_sf"/>
</dbReference>
<keyword evidence="6" id="KW-1133">Transmembrane helix</keyword>
<dbReference type="Proteomes" id="UP001147760">
    <property type="component" value="Unassembled WGS sequence"/>
</dbReference>